<feature type="signal peptide" evidence="1">
    <location>
        <begin position="1"/>
        <end position="25"/>
    </location>
</feature>
<keyword evidence="3" id="KW-1185">Reference proteome</keyword>
<sequence>MTTKSTFVTAIAAAVAFTVSAAASAHERGDWPGRGGPGMMGQGMNPGMMSQGMNPGMMQGPCPMGGQGMMQGHGMMQGRGMMQGQGMMGGHGMMGGQGSGMMGSGMMGAAGMAALRQDLTVDEVRHILGHHIEWQGNPNLKLGTVEETDEDTITAEIVTRDDSLVRRLEINRHTGQMRPAG</sequence>
<comment type="caution">
    <text evidence="2">The sequence shown here is derived from an EMBL/GenBank/DDBJ whole genome shotgun (WGS) entry which is preliminary data.</text>
</comment>
<accession>A0A2M9G001</accession>
<evidence type="ECO:0000313" key="3">
    <source>
        <dbReference type="Proteomes" id="UP000229498"/>
    </source>
</evidence>
<reference evidence="2 3" key="1">
    <citation type="submission" date="2017-11" db="EMBL/GenBank/DDBJ databases">
        <title>Draft genome sequence of Rhizobiales bacterium SY3-13.</title>
        <authorList>
            <person name="Sun C."/>
        </authorList>
    </citation>
    <scope>NUCLEOTIDE SEQUENCE [LARGE SCALE GENOMIC DNA]</scope>
    <source>
        <strain evidence="2 3">SY3-13</strain>
    </source>
</reference>
<dbReference type="OrthoDB" id="7366890at2"/>
<dbReference type="EMBL" id="PHIG01000037">
    <property type="protein sequence ID" value="PJK29036.1"/>
    <property type="molecule type" value="Genomic_DNA"/>
</dbReference>
<dbReference type="RefSeq" id="WP_109794075.1">
    <property type="nucleotide sequence ID" value="NZ_PHIG01000037.1"/>
</dbReference>
<dbReference type="AlphaFoldDB" id="A0A2M9G001"/>
<evidence type="ECO:0008006" key="4">
    <source>
        <dbReference type="Google" id="ProtNLM"/>
    </source>
</evidence>
<name>A0A2M9G001_9PROT</name>
<dbReference type="Proteomes" id="UP000229498">
    <property type="component" value="Unassembled WGS sequence"/>
</dbReference>
<organism evidence="2 3">
    <name type="scientific">Minwuia thermotolerans</name>
    <dbReference type="NCBI Taxonomy" id="2056226"/>
    <lineage>
        <taxon>Bacteria</taxon>
        <taxon>Pseudomonadati</taxon>
        <taxon>Pseudomonadota</taxon>
        <taxon>Alphaproteobacteria</taxon>
        <taxon>Minwuiales</taxon>
        <taxon>Minwuiaceae</taxon>
        <taxon>Minwuia</taxon>
    </lineage>
</organism>
<feature type="chain" id="PRO_5014747674" description="PepSY domain-containing protein" evidence="1">
    <location>
        <begin position="26"/>
        <end position="181"/>
    </location>
</feature>
<protein>
    <recommendedName>
        <fullName evidence="4">PepSY domain-containing protein</fullName>
    </recommendedName>
</protein>
<evidence type="ECO:0000256" key="1">
    <source>
        <dbReference type="SAM" id="SignalP"/>
    </source>
</evidence>
<proteinExistence type="predicted"/>
<keyword evidence="1" id="KW-0732">Signal</keyword>
<evidence type="ECO:0000313" key="2">
    <source>
        <dbReference type="EMBL" id="PJK29036.1"/>
    </source>
</evidence>
<gene>
    <name evidence="2" type="ORF">CVT23_14040</name>
</gene>